<protein>
    <submittedName>
        <fullName evidence="2">Uncharacterized protein</fullName>
    </submittedName>
</protein>
<feature type="transmembrane region" description="Helical" evidence="1">
    <location>
        <begin position="237"/>
        <end position="258"/>
    </location>
</feature>
<dbReference type="RefSeq" id="WP_015332697.1">
    <property type="nucleotide sequence ID" value="NC_020054.1"/>
</dbReference>
<keyword evidence="3" id="KW-1185">Reference proteome</keyword>
<feature type="transmembrane region" description="Helical" evidence="1">
    <location>
        <begin position="190"/>
        <end position="212"/>
    </location>
</feature>
<keyword evidence="1" id="KW-0472">Membrane</keyword>
<dbReference type="HOGENOM" id="CLU_1037246_0_0_10"/>
<dbReference type="OrthoDB" id="1523880at2"/>
<gene>
    <name evidence="2" type="ORF">FAES_3591</name>
</gene>
<feature type="transmembrane region" description="Helical" evidence="1">
    <location>
        <begin position="102"/>
        <end position="123"/>
    </location>
</feature>
<feature type="transmembrane region" description="Helical" evidence="1">
    <location>
        <begin position="60"/>
        <end position="82"/>
    </location>
</feature>
<organism evidence="2 3">
    <name type="scientific">Fibrella aestuarina BUZ 2</name>
    <dbReference type="NCBI Taxonomy" id="1166018"/>
    <lineage>
        <taxon>Bacteria</taxon>
        <taxon>Pseudomonadati</taxon>
        <taxon>Bacteroidota</taxon>
        <taxon>Cytophagia</taxon>
        <taxon>Cytophagales</taxon>
        <taxon>Spirosomataceae</taxon>
        <taxon>Fibrella</taxon>
    </lineage>
</organism>
<reference evidence="2 3" key="1">
    <citation type="journal article" date="2012" name="J. Bacteriol.">
        <title>Genome Sequence of Fibrella aestuarina BUZ 2T, a Filamentous Marine Bacterium.</title>
        <authorList>
            <person name="Filippini M."/>
            <person name="Qi W."/>
            <person name="Blom J."/>
            <person name="Goesmann A."/>
            <person name="Smits T.H."/>
            <person name="Bagheri H.C."/>
        </authorList>
    </citation>
    <scope>NUCLEOTIDE SEQUENCE [LARGE SCALE GENOMIC DNA]</scope>
    <source>
        <strain evidence="3">BUZ 2T</strain>
    </source>
</reference>
<evidence type="ECO:0000313" key="3">
    <source>
        <dbReference type="Proteomes" id="UP000011058"/>
    </source>
</evidence>
<keyword evidence="1" id="KW-0812">Transmembrane</keyword>
<dbReference type="AlphaFoldDB" id="I0KBU5"/>
<dbReference type="Proteomes" id="UP000011058">
    <property type="component" value="Chromosome"/>
</dbReference>
<accession>I0KBU5</accession>
<dbReference type="STRING" id="1166018.FAES_3591"/>
<keyword evidence="1" id="KW-1133">Transmembrane helix</keyword>
<dbReference type="eggNOG" id="ENOG5032Z65">
    <property type="taxonomic scope" value="Bacteria"/>
</dbReference>
<evidence type="ECO:0000313" key="2">
    <source>
        <dbReference type="EMBL" id="CCH01598.1"/>
    </source>
</evidence>
<feature type="transmembrane region" description="Helical" evidence="1">
    <location>
        <begin position="159"/>
        <end position="181"/>
    </location>
</feature>
<evidence type="ECO:0000256" key="1">
    <source>
        <dbReference type="SAM" id="Phobius"/>
    </source>
</evidence>
<dbReference type="EMBL" id="HE796683">
    <property type="protein sequence ID" value="CCH01598.1"/>
    <property type="molecule type" value="Genomic_DNA"/>
</dbReference>
<name>I0KBU5_9BACT</name>
<dbReference type="KEGG" id="fae:FAES_3591"/>
<sequence length="268" mass="30300">MNQTFSFTRFARLHRWLWATKGRTYLIGVGALLTVCVLYLSRLMATDKIFFNAFDNQTNFAVFLFLAIVLVAGMGSDVFSALFRQESAIAYLMIPASRTEKFWLGVLYCLLALAVFIGIYFGYEAVAFSVANTHLKPGQTHYTSSLVFFGPGKHSDGSALFFSLYAFLLCLALCLLGSFYFRRGVLVRNVGVGIVAFVGFFVLYQFITGLVFRGLEVHVSFPFGRLTVVDKANYQQVFLPGWVSWLVYGAIVLMLWITTRVRFNEIER</sequence>
<feature type="transmembrane region" description="Helical" evidence="1">
    <location>
        <begin position="22"/>
        <end position="40"/>
    </location>
</feature>
<proteinExistence type="predicted"/>